<proteinExistence type="inferred from homology"/>
<reference evidence="6 7" key="1">
    <citation type="journal article" date="2018" name="BMC Genomics">
        <title>The genome of Naegleria lovaniensis, the basis for a comparative approach to unravel pathogenicity factors of the human pathogenic amoeba N. fowleri.</title>
        <authorList>
            <person name="Liechti N."/>
            <person name="Schurch N."/>
            <person name="Bruggmann R."/>
            <person name="Wittwer M."/>
        </authorList>
    </citation>
    <scope>NUCLEOTIDE SEQUENCE [LARGE SCALE GENOMIC DNA]</scope>
    <source>
        <strain evidence="6 7">ATCC 30569</strain>
    </source>
</reference>
<feature type="region of interest" description="Disordered" evidence="4">
    <location>
        <begin position="629"/>
        <end position="727"/>
    </location>
</feature>
<dbReference type="RefSeq" id="XP_044542342.1">
    <property type="nucleotide sequence ID" value="XM_044688573.1"/>
</dbReference>
<gene>
    <name evidence="6" type="ORF">C9374_012770</name>
</gene>
<dbReference type="PANTHER" id="PTHR44267">
    <property type="entry name" value="WD REPEAT-CONTAINING PROTEIN 43"/>
    <property type="match status" value="1"/>
</dbReference>
<dbReference type="Proteomes" id="UP000816034">
    <property type="component" value="Unassembled WGS sequence"/>
</dbReference>
<evidence type="ECO:0000256" key="3">
    <source>
        <dbReference type="ARBA" id="ARBA00038335"/>
    </source>
</evidence>
<feature type="compositionally biased region" description="Acidic residues" evidence="4">
    <location>
        <begin position="703"/>
        <end position="727"/>
    </location>
</feature>
<comment type="caution">
    <text evidence="6">The sequence shown here is derived from an EMBL/GenBank/DDBJ whole genome shotgun (WGS) entry which is preliminary data.</text>
</comment>
<keyword evidence="7" id="KW-1185">Reference proteome</keyword>
<dbReference type="Pfam" id="PF04003">
    <property type="entry name" value="Utp12"/>
    <property type="match status" value="1"/>
</dbReference>
<comment type="similarity">
    <text evidence="3">Belongs to the UTP5 family.</text>
</comment>
<dbReference type="GO" id="GO:0000462">
    <property type="term" value="P:maturation of SSU-rRNA from tricistronic rRNA transcript (SSU-rRNA, 5.8S rRNA, LSU-rRNA)"/>
    <property type="evidence" value="ECO:0007669"/>
    <property type="project" value="TreeGrafter"/>
</dbReference>
<dbReference type="Gene3D" id="2.130.10.10">
    <property type="entry name" value="YVTN repeat-like/Quinoprotein amine dehydrogenase"/>
    <property type="match status" value="1"/>
</dbReference>
<dbReference type="GeneID" id="68105224"/>
<dbReference type="InterPro" id="IPR052414">
    <property type="entry name" value="U3_snoRNA-assoc_WDR"/>
</dbReference>
<evidence type="ECO:0000313" key="7">
    <source>
        <dbReference type="Proteomes" id="UP000816034"/>
    </source>
</evidence>
<dbReference type="PANTHER" id="PTHR44267:SF1">
    <property type="entry name" value="WD REPEAT-CONTAINING PROTEIN 43"/>
    <property type="match status" value="1"/>
</dbReference>
<accession>A0AA88GE42</accession>
<dbReference type="EMBL" id="PYSW02000059">
    <property type="protein sequence ID" value="KAG2373168.1"/>
    <property type="molecule type" value="Genomic_DNA"/>
</dbReference>
<evidence type="ECO:0000313" key="6">
    <source>
        <dbReference type="EMBL" id="KAG2373168.1"/>
    </source>
</evidence>
<evidence type="ECO:0000256" key="4">
    <source>
        <dbReference type="SAM" id="MobiDB-lite"/>
    </source>
</evidence>
<feature type="compositionally biased region" description="Basic and acidic residues" evidence="4">
    <location>
        <begin position="681"/>
        <end position="696"/>
    </location>
</feature>
<dbReference type="InterPro" id="IPR036322">
    <property type="entry name" value="WD40_repeat_dom_sf"/>
</dbReference>
<dbReference type="GO" id="GO:0005730">
    <property type="term" value="C:nucleolus"/>
    <property type="evidence" value="ECO:0007669"/>
    <property type="project" value="TreeGrafter"/>
</dbReference>
<keyword evidence="2" id="KW-0539">Nucleus</keyword>
<name>A0AA88GE42_NAELO</name>
<evidence type="ECO:0000256" key="2">
    <source>
        <dbReference type="ARBA" id="ARBA00023242"/>
    </source>
</evidence>
<dbReference type="InterPro" id="IPR007148">
    <property type="entry name" value="SSU_processome_Utp12"/>
</dbReference>
<dbReference type="AlphaFoldDB" id="A0AA88GE42"/>
<protein>
    <recommendedName>
        <fullName evidence="5">Small-subunit processome Utp12 domain-containing protein</fullName>
    </recommendedName>
</protein>
<feature type="compositionally biased region" description="Basic and acidic residues" evidence="4">
    <location>
        <begin position="655"/>
        <end position="668"/>
    </location>
</feature>
<sequence length="727" mass="80509">MQQDSSAPTTSSFGVCWEPNNGGICNFATLSQSKNQINVYSGENSQLLLQLTLPLDLQTKFSCMSWISLTSNLGLGDDEKKRKKSNKSYILAGTMDGKVIAFDTERGRVVKSIQLAPASSGSPILNVNCPDGNRIFAALSPNLIAGTHFLVKSNNTKVDLNKICFEDITCLSDNCGHLNGADVFAIANAGKTQLFQVNTQQRVCDFQGHENGAHQTVFIHSDLLLTRSNDDRYLNLYNLSNVMASTHAHGLNTSNFIEQLMSTSSSSSDLIAPNKVLTLDGNVIAIDGFYRSKKYLDILAVSHSGLLTLFRLKPADNSSYEIASKATVKCHQSKGFGKVISAKFIDESRIILAMGSALFPNLQILDYSSNEKDQENFLFTEKELVIDDQPIVAGSKDKLIGSKGGAFSSNIVLGSANMETPNARFAQGFTKSDGQKTFQDILAQQQTTSTKKEMTLSESGVPVMKLNSSLITALKSHDVGMVAKCLSHSDFDLIESTVQNLSATYAIKLLDVIIELYGDFSQTRDTLIYWLRSLLVNHTSHIMSQKDIIERLSPIYHSIDTRLRMLPALMDLSGRLDLLLSIGGYAKVDFATSDNIATANTKSKAKKFTIVDNADDSDEEIVEMIQASYNKKKSRSDEEDDYDVIDDDDAERDDEILKGLEEENKKGWFGDMENDDDLSDEEKRLEELLDKEEQKLKSKGTFTEDEDDDEEHDQDAMQDEDDFEDDE</sequence>
<dbReference type="SUPFAM" id="SSF50978">
    <property type="entry name" value="WD40 repeat-like"/>
    <property type="match status" value="1"/>
</dbReference>
<organism evidence="6 7">
    <name type="scientific">Naegleria lovaniensis</name>
    <name type="common">Amoeba</name>
    <dbReference type="NCBI Taxonomy" id="51637"/>
    <lineage>
        <taxon>Eukaryota</taxon>
        <taxon>Discoba</taxon>
        <taxon>Heterolobosea</taxon>
        <taxon>Tetramitia</taxon>
        <taxon>Eutetramitia</taxon>
        <taxon>Vahlkampfiidae</taxon>
        <taxon>Naegleria</taxon>
    </lineage>
</organism>
<comment type="subcellular location">
    <subcellularLocation>
        <location evidence="1">Nucleus</location>
    </subcellularLocation>
</comment>
<evidence type="ECO:0000256" key="1">
    <source>
        <dbReference type="ARBA" id="ARBA00004123"/>
    </source>
</evidence>
<dbReference type="InterPro" id="IPR015943">
    <property type="entry name" value="WD40/YVTN_repeat-like_dom_sf"/>
</dbReference>
<feature type="compositionally biased region" description="Acidic residues" evidence="4">
    <location>
        <begin position="637"/>
        <end position="654"/>
    </location>
</feature>
<feature type="domain" description="Small-subunit processome Utp12" evidence="5">
    <location>
        <begin position="481"/>
        <end position="581"/>
    </location>
</feature>
<evidence type="ECO:0000259" key="5">
    <source>
        <dbReference type="Pfam" id="PF04003"/>
    </source>
</evidence>